<dbReference type="EMBL" id="CP000542">
    <property type="protein sequence ID" value="ABM56634.1"/>
    <property type="molecule type" value="Genomic_DNA"/>
</dbReference>
<evidence type="ECO:0000313" key="3">
    <source>
        <dbReference type="Proteomes" id="UP000000374"/>
    </source>
</evidence>
<dbReference type="SUPFAM" id="SSF160519">
    <property type="entry name" value="BB2672-like"/>
    <property type="match status" value="1"/>
</dbReference>
<evidence type="ECO:0000313" key="2">
    <source>
        <dbReference type="EMBL" id="ABM56634.1"/>
    </source>
</evidence>
<dbReference type="GeneID" id="76459536"/>
<feature type="region of interest" description="Disordered" evidence="1">
    <location>
        <begin position="119"/>
        <end position="139"/>
    </location>
</feature>
<name>A1WG77_VEREI</name>
<dbReference type="eggNOG" id="ENOG502Z8E3">
    <property type="taxonomic scope" value="Bacteria"/>
</dbReference>
<dbReference type="InterPro" id="IPR009569">
    <property type="entry name" value="AA_synth_put"/>
</dbReference>
<dbReference type="OrthoDB" id="9803312at2"/>
<keyword evidence="3" id="KW-1185">Reference proteome</keyword>
<organism evidence="2 3">
    <name type="scientific">Verminephrobacter eiseniae (strain EF01-2)</name>
    <dbReference type="NCBI Taxonomy" id="391735"/>
    <lineage>
        <taxon>Bacteria</taxon>
        <taxon>Pseudomonadati</taxon>
        <taxon>Pseudomonadota</taxon>
        <taxon>Betaproteobacteria</taxon>
        <taxon>Burkholderiales</taxon>
        <taxon>Comamonadaceae</taxon>
        <taxon>Verminephrobacter</taxon>
    </lineage>
</organism>
<dbReference type="Pfam" id="PF06684">
    <property type="entry name" value="AA_synth"/>
    <property type="match status" value="1"/>
</dbReference>
<dbReference type="InterPro" id="IPR035936">
    <property type="entry name" value="BB2672"/>
</dbReference>
<accession>A1WG77</accession>
<evidence type="ECO:0000256" key="1">
    <source>
        <dbReference type="SAM" id="MobiDB-lite"/>
    </source>
</evidence>
<dbReference type="KEGG" id="vei:Veis_0855"/>
<evidence type="ECO:0008006" key="4">
    <source>
        <dbReference type="Google" id="ProtNLM"/>
    </source>
</evidence>
<dbReference type="RefSeq" id="WP_011808648.1">
    <property type="nucleotide sequence ID" value="NC_008786.1"/>
</dbReference>
<dbReference type="HOGENOM" id="CLU_120419_0_0_4"/>
<gene>
    <name evidence="2" type="ordered locus">Veis_0855</name>
</gene>
<dbReference type="Proteomes" id="UP000000374">
    <property type="component" value="Chromosome"/>
</dbReference>
<sequence length="223" mass="23601">MIRIRRVFTQLEDIRHEFGPVADRPLLRGAIAAVLSNPYAGRYEQDILALMDALQDVGLDLARRLLQTLAVPAGRIEGYGKGAIVGAAGELEHGALWHVPGGYAMRELLGWQAERSADARSAKGAKGTKDPQGARGRGQGANALAIVPATKKVGAPGCALDVPLTHINASYVRSHFDTIELRVPGAPAADELIVILAMSTGPRIHARVGGLAAADISQWNGLR</sequence>
<dbReference type="AlphaFoldDB" id="A1WG77"/>
<reference evidence="3" key="1">
    <citation type="submission" date="2006-12" db="EMBL/GenBank/DDBJ databases">
        <title>Complete sequence of chromosome 1 of Verminephrobacter eiseniae EF01-2.</title>
        <authorList>
            <person name="Copeland A."/>
            <person name="Lucas S."/>
            <person name="Lapidus A."/>
            <person name="Barry K."/>
            <person name="Detter J.C."/>
            <person name="Glavina del Rio T."/>
            <person name="Dalin E."/>
            <person name="Tice H."/>
            <person name="Pitluck S."/>
            <person name="Chertkov O."/>
            <person name="Brettin T."/>
            <person name="Bruce D."/>
            <person name="Han C."/>
            <person name="Tapia R."/>
            <person name="Gilna P."/>
            <person name="Schmutz J."/>
            <person name="Larimer F."/>
            <person name="Land M."/>
            <person name="Hauser L."/>
            <person name="Kyrpides N."/>
            <person name="Kim E."/>
            <person name="Stahl D."/>
            <person name="Richardson P."/>
        </authorList>
    </citation>
    <scope>NUCLEOTIDE SEQUENCE [LARGE SCALE GENOMIC DNA]</scope>
    <source>
        <strain evidence="3">EF01-2</strain>
    </source>
</reference>
<protein>
    <recommendedName>
        <fullName evidence="4">Amino acid synthesis family protein</fullName>
    </recommendedName>
</protein>
<proteinExistence type="predicted"/>
<dbReference type="STRING" id="391735.Veis_0855"/>
<dbReference type="Gene3D" id="3.30.1330.110">
    <property type="entry name" value="BB2672"/>
    <property type="match status" value="2"/>
</dbReference>